<reference evidence="1" key="1">
    <citation type="submission" date="2014-11" db="EMBL/GenBank/DDBJ databases">
        <authorList>
            <person name="Amaro Gonzalez C."/>
        </authorList>
    </citation>
    <scope>NUCLEOTIDE SEQUENCE</scope>
</reference>
<sequence length="30" mass="3511">MTRHKLFLDFSIENLTGIKDLAVNIKKFFA</sequence>
<organism evidence="1">
    <name type="scientific">Anguilla anguilla</name>
    <name type="common">European freshwater eel</name>
    <name type="synonym">Muraena anguilla</name>
    <dbReference type="NCBI Taxonomy" id="7936"/>
    <lineage>
        <taxon>Eukaryota</taxon>
        <taxon>Metazoa</taxon>
        <taxon>Chordata</taxon>
        <taxon>Craniata</taxon>
        <taxon>Vertebrata</taxon>
        <taxon>Euteleostomi</taxon>
        <taxon>Actinopterygii</taxon>
        <taxon>Neopterygii</taxon>
        <taxon>Teleostei</taxon>
        <taxon>Anguilliformes</taxon>
        <taxon>Anguillidae</taxon>
        <taxon>Anguilla</taxon>
    </lineage>
</organism>
<dbReference type="EMBL" id="GBXM01017482">
    <property type="protein sequence ID" value="JAH91095.1"/>
    <property type="molecule type" value="Transcribed_RNA"/>
</dbReference>
<reference evidence="1" key="2">
    <citation type="journal article" date="2015" name="Fish Shellfish Immunol.">
        <title>Early steps in the European eel (Anguilla anguilla)-Vibrio vulnificus interaction in the gills: Role of the RtxA13 toxin.</title>
        <authorList>
            <person name="Callol A."/>
            <person name="Pajuelo D."/>
            <person name="Ebbesson L."/>
            <person name="Teles M."/>
            <person name="MacKenzie S."/>
            <person name="Amaro C."/>
        </authorList>
    </citation>
    <scope>NUCLEOTIDE SEQUENCE</scope>
</reference>
<accession>A0A0E9WND4</accession>
<proteinExistence type="predicted"/>
<evidence type="ECO:0000313" key="1">
    <source>
        <dbReference type="EMBL" id="JAH91095.1"/>
    </source>
</evidence>
<protein>
    <submittedName>
        <fullName evidence="1">Uncharacterized protein</fullName>
    </submittedName>
</protein>
<name>A0A0E9WND4_ANGAN</name>
<dbReference type="AlphaFoldDB" id="A0A0E9WND4"/>